<feature type="transmembrane region" description="Helical" evidence="4">
    <location>
        <begin position="241"/>
        <end position="267"/>
    </location>
</feature>
<sequence>MSAVSGPPLSSHPAAIPRRALWLLAAAVAVIGAGQAIQVSVIPALIAATGLDAGTLGLLVALGVAPFLVGAPLWGRVSDRLGRRPVLMIGLAGASAGHAVFAAAADLLARSMIDHDTAIAVMVVSRLMFGLAGSAIYPVGQAWAADLAGPDRRLAAAGALAAGLSAGRLGGPALALGLLLVGPVAPLWGLAGIGAAAAVTVAVGLGGAAAAAGQASHAANAGPTPPSPVRVRGFTARRIRLAPFVVAGIGSFAMGLMQFIFGLHAMARLDMAADTASRLVAITMAVAAVAMLVVQTRLLPRLSGRPAATATAWRVALVLMPASIAIGWWGAGWWAFLASAVLTGSAMAVIVAALFAKITADPRNRGARAGLLNSAQTGGYALGSAIGGLYPAGEMLPFGVALLALVVAMFTGWRGLFGRPPVPATPHPAAP</sequence>
<feature type="transmembrane region" description="Helical" evidence="4">
    <location>
        <begin position="311"/>
        <end position="330"/>
    </location>
</feature>
<dbReference type="PANTHER" id="PTHR23546">
    <property type="entry name" value="TRANSPORT PROTEIN"/>
    <property type="match status" value="1"/>
</dbReference>
<dbReference type="InterPro" id="IPR020846">
    <property type="entry name" value="MFS_dom"/>
</dbReference>
<evidence type="ECO:0000256" key="3">
    <source>
        <dbReference type="ARBA" id="ARBA00023136"/>
    </source>
</evidence>
<feature type="transmembrane region" description="Helical" evidence="4">
    <location>
        <begin position="336"/>
        <end position="358"/>
    </location>
</feature>
<reference evidence="7" key="1">
    <citation type="journal article" date="2019" name="Int. J. Syst. Evol. Microbiol.">
        <title>The Global Catalogue of Microorganisms (GCM) 10K type strain sequencing project: providing services to taxonomists for standard genome sequencing and annotation.</title>
        <authorList>
            <consortium name="The Broad Institute Genomics Platform"/>
            <consortium name="The Broad Institute Genome Sequencing Center for Infectious Disease"/>
            <person name="Wu L."/>
            <person name="Ma J."/>
        </authorList>
    </citation>
    <scope>NUCLEOTIDE SEQUENCE [LARGE SCALE GENOMIC DNA]</scope>
    <source>
        <strain evidence="7">CGMCC 1.10188</strain>
    </source>
</reference>
<feature type="transmembrane region" description="Helical" evidence="4">
    <location>
        <begin position="86"/>
        <end position="105"/>
    </location>
</feature>
<gene>
    <name evidence="6" type="ORF">GCM10011505_22410</name>
</gene>
<dbReference type="SUPFAM" id="SSF103473">
    <property type="entry name" value="MFS general substrate transporter"/>
    <property type="match status" value="1"/>
</dbReference>
<keyword evidence="7" id="KW-1185">Reference proteome</keyword>
<evidence type="ECO:0000256" key="2">
    <source>
        <dbReference type="ARBA" id="ARBA00022989"/>
    </source>
</evidence>
<dbReference type="PANTHER" id="PTHR23546:SF1">
    <property type="entry name" value="MEMBRANE PROTEIN"/>
    <property type="match status" value="1"/>
</dbReference>
<dbReference type="Proteomes" id="UP000603352">
    <property type="component" value="Unassembled WGS sequence"/>
</dbReference>
<dbReference type="EMBL" id="BMDZ01000023">
    <property type="protein sequence ID" value="GGB40465.1"/>
    <property type="molecule type" value="Genomic_DNA"/>
</dbReference>
<evidence type="ECO:0000313" key="7">
    <source>
        <dbReference type="Proteomes" id="UP000603352"/>
    </source>
</evidence>
<feature type="transmembrane region" description="Helical" evidence="4">
    <location>
        <begin position="279"/>
        <end position="299"/>
    </location>
</feature>
<keyword evidence="3 4" id="KW-0472">Membrane</keyword>
<name>A0ABQ1IJ36_9PROT</name>
<evidence type="ECO:0000313" key="6">
    <source>
        <dbReference type="EMBL" id="GGB40465.1"/>
    </source>
</evidence>
<comment type="caution">
    <text evidence="6">The sequence shown here is derived from an EMBL/GenBank/DDBJ whole genome shotgun (WGS) entry which is preliminary data.</text>
</comment>
<evidence type="ECO:0000256" key="1">
    <source>
        <dbReference type="ARBA" id="ARBA00022692"/>
    </source>
</evidence>
<protein>
    <recommendedName>
        <fullName evidence="5">Major facilitator superfamily (MFS) profile domain-containing protein</fullName>
    </recommendedName>
</protein>
<dbReference type="Gene3D" id="1.20.1250.20">
    <property type="entry name" value="MFS general substrate transporter like domains"/>
    <property type="match status" value="1"/>
</dbReference>
<dbReference type="Pfam" id="PF07690">
    <property type="entry name" value="MFS_1"/>
    <property type="match status" value="1"/>
</dbReference>
<keyword evidence="2 4" id="KW-1133">Transmembrane helix</keyword>
<dbReference type="InterPro" id="IPR011701">
    <property type="entry name" value="MFS"/>
</dbReference>
<proteinExistence type="predicted"/>
<dbReference type="PROSITE" id="PS50850">
    <property type="entry name" value="MFS"/>
    <property type="match status" value="1"/>
</dbReference>
<evidence type="ECO:0000256" key="4">
    <source>
        <dbReference type="SAM" id="Phobius"/>
    </source>
</evidence>
<feature type="transmembrane region" description="Helical" evidence="4">
    <location>
        <begin position="396"/>
        <end position="417"/>
    </location>
</feature>
<feature type="transmembrane region" description="Helical" evidence="4">
    <location>
        <begin position="187"/>
        <end position="212"/>
    </location>
</feature>
<dbReference type="InterPro" id="IPR036259">
    <property type="entry name" value="MFS_trans_sf"/>
</dbReference>
<keyword evidence="1 4" id="KW-0812">Transmembrane</keyword>
<dbReference type="RefSeq" id="WP_188577823.1">
    <property type="nucleotide sequence ID" value="NZ_BMDZ01000023.1"/>
</dbReference>
<feature type="transmembrane region" description="Helical" evidence="4">
    <location>
        <begin position="117"/>
        <end position="137"/>
    </location>
</feature>
<evidence type="ECO:0000259" key="5">
    <source>
        <dbReference type="PROSITE" id="PS50850"/>
    </source>
</evidence>
<feature type="transmembrane region" description="Helical" evidence="4">
    <location>
        <begin position="370"/>
        <end position="390"/>
    </location>
</feature>
<feature type="transmembrane region" description="Helical" evidence="4">
    <location>
        <begin position="53"/>
        <end position="74"/>
    </location>
</feature>
<organism evidence="6 7">
    <name type="scientific">Tistrella bauzanensis</name>
    <dbReference type="NCBI Taxonomy" id="657419"/>
    <lineage>
        <taxon>Bacteria</taxon>
        <taxon>Pseudomonadati</taxon>
        <taxon>Pseudomonadota</taxon>
        <taxon>Alphaproteobacteria</taxon>
        <taxon>Geminicoccales</taxon>
        <taxon>Geminicoccaceae</taxon>
        <taxon>Tistrella</taxon>
    </lineage>
</organism>
<accession>A0ABQ1IJ36</accession>
<feature type="transmembrane region" description="Helical" evidence="4">
    <location>
        <begin position="158"/>
        <end position="181"/>
    </location>
</feature>
<feature type="domain" description="Major facilitator superfamily (MFS) profile" evidence="5">
    <location>
        <begin position="20"/>
        <end position="423"/>
    </location>
</feature>
<feature type="transmembrane region" description="Helical" evidence="4">
    <location>
        <begin position="21"/>
        <end position="47"/>
    </location>
</feature>